<protein>
    <submittedName>
        <fullName evidence="1">D-inositol 3-phosphate glycosyltransferase</fullName>
    </submittedName>
</protein>
<dbReference type="EMBL" id="CAXAMM010036754">
    <property type="protein sequence ID" value="CAK9076220.1"/>
    <property type="molecule type" value="Genomic_DNA"/>
</dbReference>
<evidence type="ECO:0000313" key="1">
    <source>
        <dbReference type="EMBL" id="CAK9076220.1"/>
    </source>
</evidence>
<comment type="caution">
    <text evidence="1">The sequence shown here is derived from an EMBL/GenBank/DDBJ whole genome shotgun (WGS) entry which is preliminary data.</text>
</comment>
<sequence>MDPFDVELLGVADFDFWLRLLGRGDALFVDWQGCRITEHAGRASHSLFWSGDFMRGQLEVARRHLGPGQAKSTLTALLGGRCLWYGLRGLGSFRIGSARVHMNLLRRYGISLPKAIQGLLVAVRHRAMYRLSTGSSLAPPAPKPDIEILRSLGYDVTVATKLSEVPRHTSLAFVWWWTWLWLVGPVLKRRNIPIVATGALEPEIYDRQAWYKKLLIRQGLKYVDKPVFVSRYMIRELEKRVTLQDPLYSPHIVMDEYCLDDPQN</sequence>
<feature type="non-terminal residue" evidence="1">
    <location>
        <position position="264"/>
    </location>
</feature>
<keyword evidence="2" id="KW-1185">Reference proteome</keyword>
<accession>A0ABP0PND5</accession>
<proteinExistence type="predicted"/>
<reference evidence="1 2" key="1">
    <citation type="submission" date="2024-02" db="EMBL/GenBank/DDBJ databases">
        <authorList>
            <person name="Chen Y."/>
            <person name="Shah S."/>
            <person name="Dougan E. K."/>
            <person name="Thang M."/>
            <person name="Chan C."/>
        </authorList>
    </citation>
    <scope>NUCLEOTIDE SEQUENCE [LARGE SCALE GENOMIC DNA]</scope>
</reference>
<dbReference type="Gene3D" id="3.40.50.2000">
    <property type="entry name" value="Glycogen Phosphorylase B"/>
    <property type="match status" value="1"/>
</dbReference>
<gene>
    <name evidence="1" type="ORF">SCF082_LOCUS36785</name>
</gene>
<name>A0ABP0PND5_9DINO</name>
<dbReference type="Proteomes" id="UP001642464">
    <property type="component" value="Unassembled WGS sequence"/>
</dbReference>
<organism evidence="1 2">
    <name type="scientific">Durusdinium trenchii</name>
    <dbReference type="NCBI Taxonomy" id="1381693"/>
    <lineage>
        <taxon>Eukaryota</taxon>
        <taxon>Sar</taxon>
        <taxon>Alveolata</taxon>
        <taxon>Dinophyceae</taxon>
        <taxon>Suessiales</taxon>
        <taxon>Symbiodiniaceae</taxon>
        <taxon>Durusdinium</taxon>
    </lineage>
</organism>
<evidence type="ECO:0000313" key="2">
    <source>
        <dbReference type="Proteomes" id="UP001642464"/>
    </source>
</evidence>